<feature type="compositionally biased region" description="Low complexity" evidence="7">
    <location>
        <begin position="8"/>
        <end position="22"/>
    </location>
</feature>
<evidence type="ECO:0000256" key="4">
    <source>
        <dbReference type="ARBA" id="ARBA00022864"/>
    </source>
</evidence>
<keyword evidence="4" id="KW-0932">Cytokinin signaling pathway</keyword>
<evidence type="ECO:0000313" key="9">
    <source>
        <dbReference type="Proteomes" id="UP001293254"/>
    </source>
</evidence>
<evidence type="ECO:0000256" key="7">
    <source>
        <dbReference type="SAM" id="MobiDB-lite"/>
    </source>
</evidence>
<proteinExistence type="inferred from homology"/>
<dbReference type="GO" id="GO:0009736">
    <property type="term" value="P:cytokinin-activated signaling pathway"/>
    <property type="evidence" value="ECO:0007669"/>
    <property type="project" value="UniProtKB-KW"/>
</dbReference>
<dbReference type="PANTHER" id="PTHR33347">
    <property type="entry name" value="OSJNBA0091C07.3 PROTEIN"/>
    <property type="match status" value="1"/>
</dbReference>
<feature type="compositionally biased region" description="Acidic residues" evidence="7">
    <location>
        <begin position="58"/>
        <end position="69"/>
    </location>
</feature>
<dbReference type="GO" id="GO:0005737">
    <property type="term" value="C:cytoplasm"/>
    <property type="evidence" value="ECO:0007669"/>
    <property type="project" value="UniProtKB-SubCell"/>
</dbReference>
<keyword evidence="9" id="KW-1185">Reference proteome</keyword>
<protein>
    <submittedName>
        <fullName evidence="8">Uncharacterized protein</fullName>
    </submittedName>
</protein>
<reference evidence="8" key="2">
    <citation type="journal article" date="2024" name="Plant">
        <title>Genomic evolution and insights into agronomic trait innovations of Sesamum species.</title>
        <authorList>
            <person name="Miao H."/>
            <person name="Wang L."/>
            <person name="Qu L."/>
            <person name="Liu H."/>
            <person name="Sun Y."/>
            <person name="Le M."/>
            <person name="Wang Q."/>
            <person name="Wei S."/>
            <person name="Zheng Y."/>
            <person name="Lin W."/>
            <person name="Duan Y."/>
            <person name="Cao H."/>
            <person name="Xiong S."/>
            <person name="Wang X."/>
            <person name="Wei L."/>
            <person name="Li C."/>
            <person name="Ma Q."/>
            <person name="Ju M."/>
            <person name="Zhao R."/>
            <person name="Li G."/>
            <person name="Mu C."/>
            <person name="Tian Q."/>
            <person name="Mei H."/>
            <person name="Zhang T."/>
            <person name="Gao T."/>
            <person name="Zhang H."/>
        </authorList>
    </citation>
    <scope>NUCLEOTIDE SEQUENCE</scope>
    <source>
        <strain evidence="8">3651</strain>
    </source>
</reference>
<dbReference type="GO" id="GO:0009691">
    <property type="term" value="P:cytokinin biosynthetic process"/>
    <property type="evidence" value="ECO:0007669"/>
    <property type="project" value="UniProtKB-KW"/>
</dbReference>
<evidence type="ECO:0000256" key="3">
    <source>
        <dbReference type="ARBA" id="ARBA00022712"/>
    </source>
</evidence>
<keyword evidence="3" id="KW-0203">Cytokinin biosynthesis</keyword>
<evidence type="ECO:0000256" key="6">
    <source>
        <dbReference type="ARBA" id="ARBA00024199"/>
    </source>
</evidence>
<keyword evidence="2" id="KW-0963">Cytoplasm</keyword>
<gene>
    <name evidence="8" type="ORF">Salat_1947300</name>
</gene>
<accession>A0AAE1Y5D8</accession>
<dbReference type="Proteomes" id="UP001293254">
    <property type="component" value="Unassembled WGS sequence"/>
</dbReference>
<feature type="compositionally biased region" description="Basic and acidic residues" evidence="7">
    <location>
        <begin position="94"/>
        <end position="127"/>
    </location>
</feature>
<evidence type="ECO:0000256" key="2">
    <source>
        <dbReference type="ARBA" id="ARBA00022490"/>
    </source>
</evidence>
<feature type="compositionally biased region" description="Polar residues" evidence="7">
    <location>
        <begin position="129"/>
        <end position="139"/>
    </location>
</feature>
<keyword evidence="5" id="KW-0539">Nucleus</keyword>
<dbReference type="PANTHER" id="PTHR33347:SF22">
    <property type="match status" value="1"/>
</dbReference>
<reference evidence="8" key="1">
    <citation type="submission" date="2020-06" db="EMBL/GenBank/DDBJ databases">
        <authorList>
            <person name="Li T."/>
            <person name="Hu X."/>
            <person name="Zhang T."/>
            <person name="Song X."/>
            <person name="Zhang H."/>
            <person name="Dai N."/>
            <person name="Sheng W."/>
            <person name="Hou X."/>
            <person name="Wei L."/>
        </authorList>
    </citation>
    <scope>NUCLEOTIDE SEQUENCE</scope>
    <source>
        <strain evidence="8">3651</strain>
        <tissue evidence="8">Leaf</tissue>
    </source>
</reference>
<comment type="subcellular location">
    <subcellularLocation>
        <location evidence="1">Cytoplasm</location>
    </subcellularLocation>
</comment>
<dbReference type="InterPro" id="IPR044670">
    <property type="entry name" value="SOFL"/>
</dbReference>
<name>A0AAE1Y5D8_9LAMI</name>
<dbReference type="AlphaFoldDB" id="A0AAE1Y5D8"/>
<organism evidence="8 9">
    <name type="scientific">Sesamum alatum</name>
    <dbReference type="NCBI Taxonomy" id="300844"/>
    <lineage>
        <taxon>Eukaryota</taxon>
        <taxon>Viridiplantae</taxon>
        <taxon>Streptophyta</taxon>
        <taxon>Embryophyta</taxon>
        <taxon>Tracheophyta</taxon>
        <taxon>Spermatophyta</taxon>
        <taxon>Magnoliopsida</taxon>
        <taxon>eudicotyledons</taxon>
        <taxon>Gunneridae</taxon>
        <taxon>Pentapetalae</taxon>
        <taxon>asterids</taxon>
        <taxon>lamiids</taxon>
        <taxon>Lamiales</taxon>
        <taxon>Pedaliaceae</taxon>
        <taxon>Sesamum</taxon>
    </lineage>
</organism>
<feature type="compositionally biased region" description="Acidic residues" evidence="7">
    <location>
        <begin position="28"/>
        <end position="44"/>
    </location>
</feature>
<evidence type="ECO:0000313" key="8">
    <source>
        <dbReference type="EMBL" id="KAK4423644.1"/>
    </source>
</evidence>
<comment type="caution">
    <text evidence="8">The sequence shown here is derived from an EMBL/GenBank/DDBJ whole genome shotgun (WGS) entry which is preliminary data.</text>
</comment>
<evidence type="ECO:0000256" key="1">
    <source>
        <dbReference type="ARBA" id="ARBA00004496"/>
    </source>
</evidence>
<sequence length="139" mass="15113">MDSSKILEGTGECSSSESGWTTYIASPVEDDEHDHTDYDDDDDAGSVGVKAYKKVAEEDADNVDSDDSMASDASSGPIDQGHLLGRSCGFGHAGNRDERKYVGKKHNLQEEKIKHHEQIKAEKDKPGNRANSTGRSKKT</sequence>
<feature type="region of interest" description="Disordered" evidence="7">
    <location>
        <begin position="1"/>
        <end position="139"/>
    </location>
</feature>
<evidence type="ECO:0000256" key="5">
    <source>
        <dbReference type="ARBA" id="ARBA00023242"/>
    </source>
</evidence>
<comment type="similarity">
    <text evidence="6">Belongs to the SOFL plant protein family.</text>
</comment>
<dbReference type="EMBL" id="JACGWO010000007">
    <property type="protein sequence ID" value="KAK4423644.1"/>
    <property type="molecule type" value="Genomic_DNA"/>
</dbReference>